<protein>
    <submittedName>
        <fullName evidence="1">TreP protein</fullName>
    </submittedName>
</protein>
<dbReference type="EMBL" id="JAUPBM010000003">
    <property type="protein sequence ID" value="MDO7019269.1"/>
    <property type="molecule type" value="Genomic_DNA"/>
</dbReference>
<name>A0ABT8YU67_9SPIR</name>
<dbReference type="RefSeq" id="WP_304385029.1">
    <property type="nucleotide sequence ID" value="NZ_JAUPBL010000028.1"/>
</dbReference>
<accession>A0ABT8YU67</accession>
<dbReference type="Proteomes" id="UP001175147">
    <property type="component" value="Unassembled WGS sequence"/>
</dbReference>
<evidence type="ECO:0000313" key="1">
    <source>
        <dbReference type="EMBL" id="MDO7019269.1"/>
    </source>
</evidence>
<evidence type="ECO:0000313" key="2">
    <source>
        <dbReference type="Proteomes" id="UP001175147"/>
    </source>
</evidence>
<proteinExistence type="predicted"/>
<dbReference type="SUPFAM" id="SSF69304">
    <property type="entry name" value="Tricorn protease N-terminal domain"/>
    <property type="match status" value="1"/>
</dbReference>
<reference evidence="1" key="1">
    <citation type="submission" date="2023-07" db="EMBL/GenBank/DDBJ databases">
        <title>Mucosal microbiota of week-old chicken and adult hens.</title>
        <authorList>
            <person name="Volf J."/>
            <person name="Karasova D."/>
            <person name="Crhanova M."/>
            <person name="Faldynova M."/>
            <person name="Prikrylova H."/>
            <person name="Zeman M."/>
            <person name="Babak V."/>
            <person name="Rajova J."/>
            <person name="Rychlik I."/>
        </authorList>
    </citation>
    <scope>NUCLEOTIDE SEQUENCE</scope>
    <source>
        <strain evidence="1">ET902</strain>
    </source>
</reference>
<organism evidence="1 2">
    <name type="scientific">Brachyspira innocens</name>
    <dbReference type="NCBI Taxonomy" id="13264"/>
    <lineage>
        <taxon>Bacteria</taxon>
        <taxon>Pseudomonadati</taxon>
        <taxon>Spirochaetota</taxon>
        <taxon>Spirochaetia</taxon>
        <taxon>Brachyspirales</taxon>
        <taxon>Brachyspiraceae</taxon>
        <taxon>Brachyspira</taxon>
    </lineage>
</organism>
<gene>
    <name evidence="1" type="ORF">Q5M86_00620</name>
</gene>
<keyword evidence="2" id="KW-1185">Reference proteome</keyword>
<comment type="caution">
    <text evidence="1">The sequence shown here is derived from an EMBL/GenBank/DDBJ whole genome shotgun (WGS) entry which is preliminary data.</text>
</comment>
<sequence>MKKYILFFALIFAIYINISVTLYTQVFKPFRKLYTIQTEKFEIIFPIESRRTAENLAKVADDIYEKYSKILNSTVRGKIPITITPDFNMFNSAAMIIPSSSLILYDTNMDENFTSFSNNFETVFIHELTHLLTMASENTGLATKVMGNWASFVHLNAMPFMMEGAPVSMESFAGFGRANDPLIKQRLRQDIFEGNFRTPIQTSYLWTKMPYGNVYYEYGGLFSKYLQDRFGMEKYNEFWKKMQTSLSFSFLIYNSGVYGAFKKVYGIKFTEIWSDFQNYLVLTDINPSEELRVNDKETFINDIASYNDTLYYIDGDIGALYSYKEKRNNENNKKDLKLEFLIDQYSESLDISKDGNNALIVSYMYNGGLYKYIVKEYDLNKKIRTKRKWFDLQYARYFRNGIIGISKDLHNSVLVYINENNEKEILLQANDNFGYGFPAVIDDNNIALIVTENGIKHIAIFNYNNKTLKYIDTKDNTLNYVRYLKYSNNKLLFSYNNNDRFYKLGEIDLNNNSIKLYTKDYSGGVFAAVYAGESIYYKGRFSEFDRLMKYTDNSSVTKNFTYTDKTINKYEFTPQMELGNYNAFKYFKPWSMWVPLPQINDTFPFLVNGLGILSVVSSPSANNLALIWLGYDIPSNFLQTELTVTSFSMLYPLYFGFKSDVVYSTYNYWRLNTYLAMQFLINTESDKVYFLLEPSISGALFSEFVNPQTNTSSAFTWKYSSYTFNVSLKASMIFRVQTDKPYRDDLVDITIYPTYSIKYNKFAIDFSTKFQTRYVPIRASFYGSYAFATNTAFDGSSTVFGAREVKAPEEFYSYVKNKKYKSNYFLGGDVELLGYLSSHFNLSHIYFDNFFASLSYRFAYYSKEYMHSAALKVGFDASIPISGYQNIVTGEPYLLLALRLPTSLDKSVIQNYPTLNDIYIGFGFQMSW</sequence>